<feature type="coiled-coil region" evidence="1">
    <location>
        <begin position="873"/>
        <end position="961"/>
    </location>
</feature>
<feature type="compositionally biased region" description="Basic and acidic residues" evidence="2">
    <location>
        <begin position="342"/>
        <end position="351"/>
    </location>
</feature>
<sequence>MNKWKMNRAGLLNFWYYDEETFTFADGKLLLRGSNGSGKSVTMQSFLPVLLDGRTSPDRLDPFGSKARRMEDYLLGEKEIVNRDERTGYLFLECKREETNQYVTVGIGLQAKRNKQMKFWGFVITDNRRIGEDIFLYKEENSAGKKQKIPLSRMELENRLADGGQVVQTKTEYMKLVNKYLFGFETTEAYEDLIKLLIQLRSPKLSKDFRPTVIYDILEAALPPLTDEDLRHLSDTIEQMDQTKQQIEQLDREVNALKSLNHVYDMYNQRILYDQASGYLSSNRKRKQEERQFEQQNEEQQRLQQDIDQLYADTQDLQIREETNRKQEERLRSHKVWNLEKERRSEADKLAQHQTAFNKKEDQWQDRRRKEQRLLSDQQKLEEQLHEREQMMEDSLMDLANDAEEAAFADTHAINQQDFVRHQKQRFDFQVWQKETDQHIHSLEEITEDLRTFDQLKRKYQDKDKELADENKLLDEASYQEQEWTRLFEEDKEKKLNEIHTWIQTNEWLEIPEELKQETARQLRSLYEPVIYDQLKEPYRTATFAFEQSKGKRLSQLNFEKEQLDHALNKKKEEIFEWKAKTDPEPWMDEQTKTARQALAAKGVTHLPLYAAIEFQEHVKPEVKRRIEAALIDSQLLDALITEDAISVTHDRILMPQPNMMAHTLADYVDPDVPDDSTISSQAVDDILRSIVMGDDASSSMSITETGGYQLGLLKGHAVEIEEVRYVGKNARARFREEQIARLEQEYQDLTAQQEVTIQAVREVKEAISQAKDALEQFPNDHDLQESFRQIQGLRFDITKHQSTVQKLSDELKQIHLEYSQIKHQLDQKTREYSLELSLQAYQTAVSVMKRYEKDLSGLEKTHLQFSHDHERLTEVKERLAEIEEEILEFQGELNVEEAQITTLKQNIAQIEQQLEQEGAQDIQQQIVEVQHELEELAKELKQKEKELTRKETETGHLNERLVESQKKLNFWKQLSNIWRVSLKEEAERGFVVKEAYEDMDMLAKQVTESYHSSGKDKDRSKLTSQLSQEYYKQLSDLMEYSMTSFVAPYHIPEWMNEIEEEDFKPHVERWHQTMSRQVIEMNFQGKQTTPYLVQEQIELEQARQESFLDEQDKSLYEEILFHSVGQKLRARIRRAEQWVNKMKDLMESRDTSSGLSFSIKWKPRTADTETELDTMDLVKLLRQDPKLLKEEDLDSITMHFRTKIQKAKDMMEGSNEMQTLLQVLKEVLDYRKWFSFVLYFQREGEQKRELNNNQFYKFSGGEKAMAMYIPLFTACYSRYLEADPEAPYIISLDEAFAGVDERNIRQMFEVVEQLGFNYIMNSQILWGDYDTVNKLAVSELIRPKNADYVSVLNYRWNGKSWHVENPVE</sequence>
<dbReference type="Gene3D" id="3.40.50.300">
    <property type="entry name" value="P-loop containing nucleotide triphosphate hydrolases"/>
    <property type="match status" value="1"/>
</dbReference>
<feature type="region of interest" description="Disordered" evidence="2">
    <location>
        <begin position="342"/>
        <end position="378"/>
    </location>
</feature>
<feature type="region of interest" description="Disordered" evidence="2">
    <location>
        <begin position="283"/>
        <end position="303"/>
    </location>
</feature>
<feature type="coiled-coil region" evidence="1">
    <location>
        <begin position="733"/>
        <end position="760"/>
    </location>
</feature>
<protein>
    <submittedName>
        <fullName evidence="3">TIGR02680 family protein</fullName>
    </submittedName>
</protein>
<keyword evidence="4" id="KW-1185">Reference proteome</keyword>
<feature type="coiled-coil region" evidence="1">
    <location>
        <begin position="554"/>
        <end position="581"/>
    </location>
</feature>
<evidence type="ECO:0000313" key="4">
    <source>
        <dbReference type="Proteomes" id="UP000831537"/>
    </source>
</evidence>
<dbReference type="SUPFAM" id="SSF52540">
    <property type="entry name" value="P-loop containing nucleoside triphosphate hydrolases"/>
    <property type="match status" value="1"/>
</dbReference>
<evidence type="ECO:0000256" key="2">
    <source>
        <dbReference type="SAM" id="MobiDB-lite"/>
    </source>
</evidence>
<dbReference type="RefSeq" id="WP_244740550.1">
    <property type="nucleotide sequence ID" value="NZ_CP095071.1"/>
</dbReference>
<evidence type="ECO:0000256" key="1">
    <source>
        <dbReference type="SAM" id="Coils"/>
    </source>
</evidence>
<accession>A0ABY4GGV5</accession>
<gene>
    <name evidence="3" type="ORF">MUN87_12430</name>
</gene>
<dbReference type="NCBIfam" id="TIGR02680">
    <property type="entry name" value="TIGR02680 family protein"/>
    <property type="match status" value="1"/>
</dbReference>
<proteinExistence type="predicted"/>
<reference evidence="3 4" key="1">
    <citation type="submission" date="2022-04" db="EMBL/GenBank/DDBJ databases">
        <title>Gracilibacillus sp. isolated from saltern.</title>
        <authorList>
            <person name="Won M."/>
            <person name="Lee C.-M."/>
            <person name="Woen H.-Y."/>
            <person name="Kwon S.-W."/>
        </authorList>
    </citation>
    <scope>NUCLEOTIDE SEQUENCE [LARGE SCALE GENOMIC DNA]</scope>
    <source>
        <strain evidence="3 4">SSPM10-3</strain>
    </source>
</reference>
<evidence type="ECO:0000313" key="3">
    <source>
        <dbReference type="EMBL" id="UOQ83563.1"/>
    </source>
</evidence>
<dbReference type="InterPro" id="IPR027417">
    <property type="entry name" value="P-loop_NTPase"/>
</dbReference>
<organism evidence="3 4">
    <name type="scientific">Gracilibacillus salinarum</name>
    <dbReference type="NCBI Taxonomy" id="2932255"/>
    <lineage>
        <taxon>Bacteria</taxon>
        <taxon>Bacillati</taxon>
        <taxon>Bacillota</taxon>
        <taxon>Bacilli</taxon>
        <taxon>Bacillales</taxon>
        <taxon>Bacillaceae</taxon>
        <taxon>Gracilibacillus</taxon>
    </lineage>
</organism>
<feature type="coiled-coil region" evidence="1">
    <location>
        <begin position="443"/>
        <end position="473"/>
    </location>
</feature>
<dbReference type="Pfam" id="PF13558">
    <property type="entry name" value="SbcC_Walker_B"/>
    <property type="match status" value="1"/>
</dbReference>
<name>A0ABY4GGV5_9BACI</name>
<dbReference type="InterPro" id="IPR013496">
    <property type="entry name" value="CHP02680"/>
</dbReference>
<dbReference type="Proteomes" id="UP000831537">
    <property type="component" value="Chromosome"/>
</dbReference>
<dbReference type="EMBL" id="CP095071">
    <property type="protein sequence ID" value="UOQ83563.1"/>
    <property type="molecule type" value="Genomic_DNA"/>
</dbReference>
<feature type="coiled-coil region" evidence="1">
    <location>
        <begin position="798"/>
        <end position="832"/>
    </location>
</feature>
<keyword evidence="1" id="KW-0175">Coiled coil</keyword>
<feature type="compositionally biased region" description="Basic and acidic residues" evidence="2">
    <location>
        <begin position="358"/>
        <end position="378"/>
    </location>
</feature>